<dbReference type="InterPro" id="IPR052201">
    <property type="entry name" value="LRR-containing_regulator"/>
</dbReference>
<dbReference type="Pfam" id="PF13516">
    <property type="entry name" value="LRR_6"/>
    <property type="match status" value="3"/>
</dbReference>
<dbReference type="OrthoDB" id="8436363at2759"/>
<name>A0A9N9S021_9DIPT</name>
<dbReference type="EMBL" id="OU895879">
    <property type="protein sequence ID" value="CAG9806643.1"/>
    <property type="molecule type" value="Genomic_DNA"/>
</dbReference>
<feature type="compositionally biased region" description="Acidic residues" evidence="2">
    <location>
        <begin position="1"/>
        <end position="10"/>
    </location>
</feature>
<dbReference type="Proteomes" id="UP001153620">
    <property type="component" value="Chromosome 3"/>
</dbReference>
<dbReference type="Gene3D" id="3.80.10.10">
    <property type="entry name" value="Ribonuclease Inhibitor"/>
    <property type="match status" value="1"/>
</dbReference>
<proteinExistence type="predicted"/>
<dbReference type="InterPro" id="IPR001611">
    <property type="entry name" value="Leu-rich_rpt"/>
</dbReference>
<reference evidence="3" key="1">
    <citation type="submission" date="2022-01" db="EMBL/GenBank/DDBJ databases">
        <authorList>
            <person name="King R."/>
        </authorList>
    </citation>
    <scope>NUCLEOTIDE SEQUENCE</scope>
</reference>
<feature type="compositionally biased region" description="Polar residues" evidence="2">
    <location>
        <begin position="13"/>
        <end position="22"/>
    </location>
</feature>
<sequence>MLDEEQEIENETARTSAISEESSQSVKDKLKYRENIDEKLKFYSMECKRYFMEKLKIVQQCIEENLQECCLKNSTIGSLQCQIMLDSFSKIPVTQLTAINLQNNILEHFCCHSMASFIDMNPVLRELNLAGCRIGDKGMEILAPAFATSSSLINLNLSNNQITDDGGEILVSFLMRNYVCRDLNLSSNKLGYKTAQIVGAVLMENDTLVKLDISHNRLYEQYAIVKIMKGLMSNESLEYLDISWNGLCGEPFGKILSKSIKGAALKVFKVEYNNLTSFEFRKLALGLKYSETIEELYVAGNFFTVDDDENLVKVFKTDSPLKLISFGDSFHLSHAAFEILQEVKDKKPSIHVIYQNIILPNPPRDVLMLDIYADRAKFLAMKPKSLRMKRDMSDFMTNLRNLENSYMNKADFLSLLKTFNAKLDDILIDQYIQECTVNIDGKPLMNVHLMANHYLNRHPKGGKQAVN</sequence>
<reference evidence="3" key="2">
    <citation type="submission" date="2022-10" db="EMBL/GenBank/DDBJ databases">
        <authorList>
            <consortium name="ENA_rothamsted_submissions"/>
            <consortium name="culmorum"/>
            <person name="King R."/>
        </authorList>
    </citation>
    <scope>NUCLEOTIDE SEQUENCE</scope>
</reference>
<evidence type="ECO:0000256" key="2">
    <source>
        <dbReference type="SAM" id="MobiDB-lite"/>
    </source>
</evidence>
<evidence type="ECO:0000256" key="1">
    <source>
        <dbReference type="ARBA" id="ARBA00022737"/>
    </source>
</evidence>
<evidence type="ECO:0000313" key="3">
    <source>
        <dbReference type="EMBL" id="CAG9806643.1"/>
    </source>
</evidence>
<protein>
    <submittedName>
        <fullName evidence="3">Uncharacterized protein</fullName>
    </submittedName>
</protein>
<dbReference type="PANTHER" id="PTHR24111">
    <property type="entry name" value="LEUCINE-RICH REPEAT-CONTAINING PROTEIN 34"/>
    <property type="match status" value="1"/>
</dbReference>
<dbReference type="PANTHER" id="PTHR24111:SF0">
    <property type="entry name" value="LEUCINE-RICH REPEAT-CONTAINING PROTEIN"/>
    <property type="match status" value="1"/>
</dbReference>
<accession>A0A9N9S021</accession>
<dbReference type="SUPFAM" id="SSF52047">
    <property type="entry name" value="RNI-like"/>
    <property type="match status" value="1"/>
</dbReference>
<feature type="region of interest" description="Disordered" evidence="2">
    <location>
        <begin position="1"/>
        <end position="22"/>
    </location>
</feature>
<dbReference type="InterPro" id="IPR032675">
    <property type="entry name" value="LRR_dom_sf"/>
</dbReference>
<gene>
    <name evidence="3" type="ORF">CHIRRI_LOCUS9498</name>
</gene>
<keyword evidence="1" id="KW-0677">Repeat</keyword>
<evidence type="ECO:0000313" key="4">
    <source>
        <dbReference type="Proteomes" id="UP001153620"/>
    </source>
</evidence>
<dbReference type="AlphaFoldDB" id="A0A9N9S021"/>
<dbReference type="SMART" id="SM00368">
    <property type="entry name" value="LRR_RI"/>
    <property type="match status" value="6"/>
</dbReference>
<keyword evidence="4" id="KW-1185">Reference proteome</keyword>
<organism evidence="3 4">
    <name type="scientific">Chironomus riparius</name>
    <dbReference type="NCBI Taxonomy" id="315576"/>
    <lineage>
        <taxon>Eukaryota</taxon>
        <taxon>Metazoa</taxon>
        <taxon>Ecdysozoa</taxon>
        <taxon>Arthropoda</taxon>
        <taxon>Hexapoda</taxon>
        <taxon>Insecta</taxon>
        <taxon>Pterygota</taxon>
        <taxon>Neoptera</taxon>
        <taxon>Endopterygota</taxon>
        <taxon>Diptera</taxon>
        <taxon>Nematocera</taxon>
        <taxon>Chironomoidea</taxon>
        <taxon>Chironomidae</taxon>
        <taxon>Chironominae</taxon>
        <taxon>Chironomus</taxon>
    </lineage>
</organism>